<evidence type="ECO:0000256" key="2">
    <source>
        <dbReference type="ARBA" id="ARBA00022969"/>
    </source>
</evidence>
<keyword evidence="3" id="KW-0732">Signal</keyword>
<evidence type="ECO:0000256" key="1">
    <source>
        <dbReference type="ARBA" id="ARBA00022679"/>
    </source>
</evidence>
<dbReference type="InterPro" id="IPR020916">
    <property type="entry name" value="Gln_gamma-glutamylTfrase_bac"/>
</dbReference>
<keyword evidence="5" id="KW-1185">Reference proteome</keyword>
<organism evidence="4 5">
    <name type="scientific">Rugamonas apoptosis</name>
    <dbReference type="NCBI Taxonomy" id="2758570"/>
    <lineage>
        <taxon>Bacteria</taxon>
        <taxon>Pseudomonadati</taxon>
        <taxon>Pseudomonadota</taxon>
        <taxon>Betaproteobacteria</taxon>
        <taxon>Burkholderiales</taxon>
        <taxon>Oxalobacteraceae</taxon>
        <taxon>Telluria group</taxon>
        <taxon>Rugamonas</taxon>
    </lineage>
</organism>
<evidence type="ECO:0000256" key="3">
    <source>
        <dbReference type="SAM" id="SignalP"/>
    </source>
</evidence>
<evidence type="ECO:0000313" key="4">
    <source>
        <dbReference type="EMBL" id="MBA5690583.1"/>
    </source>
</evidence>
<dbReference type="RefSeq" id="WP_182157415.1">
    <property type="nucleotide sequence ID" value="NZ_JACEZU010000019.1"/>
</dbReference>
<evidence type="ECO:0000313" key="5">
    <source>
        <dbReference type="Proteomes" id="UP000573499"/>
    </source>
</evidence>
<reference evidence="4 5" key="1">
    <citation type="submission" date="2020-07" db="EMBL/GenBank/DDBJ databases">
        <title>Novel species isolated from subtropical streams in China.</title>
        <authorList>
            <person name="Lu H."/>
        </authorList>
    </citation>
    <scope>NUCLEOTIDE SEQUENCE [LARGE SCALE GENOMIC DNA]</scope>
    <source>
        <strain evidence="4 5">LX47W</strain>
    </source>
</reference>
<dbReference type="EMBL" id="JACEZU010000019">
    <property type="protein sequence ID" value="MBA5690583.1"/>
    <property type="molecule type" value="Genomic_DNA"/>
</dbReference>
<sequence>MACLTLNRPSISALTIGACLLAMGTPCLPAIAATLPDAARPMSAGSNPDAEGIQFHCPEAQLRQLETGMRHYLHTLGIAPSLVATVHDERQKTLTYTLTTPLDDFNTLDFVARPALNLNEVRVSLPLKQNTTRAIPTVSQKEIVLALMQHGRLTVFAGSACHLAALTDHVGIRQNTVAWAEKLEFGWPDGGPARWNAKYWRNGTPRRGVPLHTAMADMFRNQSAYEVGCYTATKMVMIQGVLDYFSRVRPDRAKLKLIEARLLTDGEPLVDVEPGRVWNFESDFDAKELERPGKLLSAQFGVMPRNFVPGDWAYIVNPDRSSASKIGYEGSNAIYLGRNKFEDFYNDNEHAYSYLQKLDEVYQWRNQVFSRRHDGDKIQPLTAQQIDRLGQPPQDGGIVLDWRVAHQFFGASSPPQRLPGN</sequence>
<dbReference type="AlphaFoldDB" id="A0A7W2FF45"/>
<feature type="signal peptide" evidence="3">
    <location>
        <begin position="1"/>
        <end position="32"/>
    </location>
</feature>
<protein>
    <submittedName>
        <fullName evidence="4">Uncharacterized protein</fullName>
    </submittedName>
</protein>
<accession>A0A7W2FF45</accession>
<dbReference type="Pfam" id="PF20085">
    <property type="entry name" value="TGL"/>
    <property type="match status" value="1"/>
</dbReference>
<name>A0A7W2FF45_9BURK</name>
<proteinExistence type="predicted"/>
<gene>
    <name evidence="4" type="ORF">H3H39_26460</name>
</gene>
<dbReference type="GO" id="GO:0030435">
    <property type="term" value="P:sporulation resulting in formation of a cellular spore"/>
    <property type="evidence" value="ECO:0007669"/>
    <property type="project" value="UniProtKB-KW"/>
</dbReference>
<keyword evidence="1" id="KW-0808">Transferase</keyword>
<keyword evidence="2" id="KW-0749">Sporulation</keyword>
<dbReference type="GO" id="GO:0003810">
    <property type="term" value="F:protein-glutamine gamma-glutamyltransferase activity"/>
    <property type="evidence" value="ECO:0007669"/>
    <property type="project" value="InterPro"/>
</dbReference>
<comment type="caution">
    <text evidence="4">The sequence shown here is derived from an EMBL/GenBank/DDBJ whole genome shotgun (WGS) entry which is preliminary data.</text>
</comment>
<feature type="chain" id="PRO_5030635323" evidence="3">
    <location>
        <begin position="33"/>
        <end position="421"/>
    </location>
</feature>
<dbReference type="Proteomes" id="UP000573499">
    <property type="component" value="Unassembled WGS sequence"/>
</dbReference>